<feature type="region of interest" description="Disordered" evidence="1">
    <location>
        <begin position="94"/>
        <end position="118"/>
    </location>
</feature>
<organism evidence="2 3">
    <name type="scientific">Lentinula raphanica</name>
    <dbReference type="NCBI Taxonomy" id="153919"/>
    <lineage>
        <taxon>Eukaryota</taxon>
        <taxon>Fungi</taxon>
        <taxon>Dikarya</taxon>
        <taxon>Basidiomycota</taxon>
        <taxon>Agaricomycotina</taxon>
        <taxon>Agaricomycetes</taxon>
        <taxon>Agaricomycetidae</taxon>
        <taxon>Agaricales</taxon>
        <taxon>Marasmiineae</taxon>
        <taxon>Omphalotaceae</taxon>
        <taxon>Lentinula</taxon>
    </lineage>
</organism>
<accession>A0AA38PD40</accession>
<feature type="compositionally biased region" description="Acidic residues" evidence="1">
    <location>
        <begin position="107"/>
        <end position="116"/>
    </location>
</feature>
<dbReference type="EMBL" id="MU806068">
    <property type="protein sequence ID" value="KAJ3840693.1"/>
    <property type="molecule type" value="Genomic_DNA"/>
</dbReference>
<keyword evidence="3" id="KW-1185">Reference proteome</keyword>
<proteinExistence type="predicted"/>
<dbReference type="Pfam" id="PF20414">
    <property type="entry name" value="DUF6698"/>
    <property type="match status" value="1"/>
</dbReference>
<protein>
    <submittedName>
        <fullName evidence="2">Uncharacterized protein</fullName>
    </submittedName>
</protein>
<sequence>MTRPGLVKTLAQDHTEEQREELRCKKFEEFSKEVENEWKGIGKSGCKLVVLAPFSKAGMVFHSNISMTVDVTAAINDGIQDEIDQQRRDAKAARLANRRCNPRIEHDETEDSEDEQLTEKEKIQKLNNIQAYKQLLQLHPCIDQRLQECSDYKDVICQSILVRTIHKGASECARNDRKTLKKEVPNMIPVVVEKALLALSKDTTQYEFPRITNSVLKSERGINDPQMAMLLMSWQHGHRFWIDSRSMSDVDIIMDDIKGGMIPPMTSDTLPSFLFDWTKWKANQSLSGNLLGPLFIAAYKCIMTSPSSALEPKIQATRRGNAKIRGIKSVNSQNLAYIATQLRFSLCLLQSYHKKDGKFHSDKFYKWMVKWIDDAPAKWREKTFKKLNMDIFDAEDDEDDDEPWLDSDLVLLQQHMKDYVDSDDEQDIPPTSNSSASNKSLPNTNINGIQDDRSVLAPPPGAMNTSSAEIQDDDDFYEDPAGNAQDEEEEAPVRYHPPKLSRHRANVVSTIPSELENSDDEHEDRSHEKSIWRVREDNKIDSNDGRASKRKKQ</sequence>
<name>A0AA38PD40_9AGAR</name>
<evidence type="ECO:0000313" key="2">
    <source>
        <dbReference type="EMBL" id="KAJ3840693.1"/>
    </source>
</evidence>
<feature type="compositionally biased region" description="Basic and acidic residues" evidence="1">
    <location>
        <begin position="523"/>
        <end position="547"/>
    </location>
</feature>
<feature type="compositionally biased region" description="Basic residues" evidence="1">
    <location>
        <begin position="496"/>
        <end position="505"/>
    </location>
</feature>
<evidence type="ECO:0000256" key="1">
    <source>
        <dbReference type="SAM" id="MobiDB-lite"/>
    </source>
</evidence>
<dbReference type="Proteomes" id="UP001163846">
    <property type="component" value="Unassembled WGS sequence"/>
</dbReference>
<dbReference type="InterPro" id="IPR046521">
    <property type="entry name" value="DUF6698"/>
</dbReference>
<dbReference type="AlphaFoldDB" id="A0AA38PD40"/>
<feature type="compositionally biased region" description="Polar residues" evidence="1">
    <location>
        <begin position="429"/>
        <end position="448"/>
    </location>
</feature>
<feature type="region of interest" description="Disordered" evidence="1">
    <location>
        <begin position="421"/>
        <end position="553"/>
    </location>
</feature>
<gene>
    <name evidence="2" type="ORF">F5878DRAFT_673318</name>
</gene>
<reference evidence="2" key="1">
    <citation type="submission" date="2022-08" db="EMBL/GenBank/DDBJ databases">
        <authorList>
            <consortium name="DOE Joint Genome Institute"/>
            <person name="Min B."/>
            <person name="Riley R."/>
            <person name="Sierra-Patev S."/>
            <person name="Naranjo-Ortiz M."/>
            <person name="Looney B."/>
            <person name="Konkel Z."/>
            <person name="Slot J.C."/>
            <person name="Sakamoto Y."/>
            <person name="Steenwyk J.L."/>
            <person name="Rokas A."/>
            <person name="Carro J."/>
            <person name="Camarero S."/>
            <person name="Ferreira P."/>
            <person name="Molpeceres G."/>
            <person name="Ruiz-Duenas F.J."/>
            <person name="Serrano A."/>
            <person name="Henrissat B."/>
            <person name="Drula E."/>
            <person name="Hughes K.W."/>
            <person name="Mata J.L."/>
            <person name="Ishikawa N.K."/>
            <person name="Vargas-Isla R."/>
            <person name="Ushijima S."/>
            <person name="Smith C.A."/>
            <person name="Ahrendt S."/>
            <person name="Andreopoulos W."/>
            <person name="He G."/>
            <person name="Labutti K."/>
            <person name="Lipzen A."/>
            <person name="Ng V."/>
            <person name="Sandor L."/>
            <person name="Barry K."/>
            <person name="Martinez A.T."/>
            <person name="Xiao Y."/>
            <person name="Gibbons J.G."/>
            <person name="Terashima K."/>
            <person name="Hibbett D.S."/>
            <person name="Grigoriev I.V."/>
        </authorList>
    </citation>
    <scope>NUCLEOTIDE SEQUENCE</scope>
    <source>
        <strain evidence="2">TFB9207</strain>
    </source>
</reference>
<evidence type="ECO:0000313" key="3">
    <source>
        <dbReference type="Proteomes" id="UP001163846"/>
    </source>
</evidence>
<comment type="caution">
    <text evidence="2">The sequence shown here is derived from an EMBL/GenBank/DDBJ whole genome shotgun (WGS) entry which is preliminary data.</text>
</comment>